<dbReference type="Pfam" id="PF21350">
    <property type="entry name" value="Cas6_I-A"/>
    <property type="match status" value="1"/>
</dbReference>
<keyword evidence="2" id="KW-0694">RNA-binding</keyword>
<evidence type="ECO:0000259" key="6">
    <source>
        <dbReference type="Pfam" id="PF01881"/>
    </source>
</evidence>
<dbReference type="Pfam" id="PF01881">
    <property type="entry name" value="Cas_Cas6_C"/>
    <property type="match status" value="1"/>
</dbReference>
<protein>
    <submittedName>
        <fullName evidence="7">CRISPR-associated protein, Cas6 family</fullName>
    </submittedName>
</protein>
<sequence>MQFKLTLRPASAKTLVPFNYAYRLSGFIYSVLTEADARYARFLHEEGYPLTSTRRFKLFTFSDLIMPRIVVDVKAGGMWVNSPYIEWVVSFYMDTAAQHFLMGLFQDQRCVIVSTPRGANPRQATPCQAEFIIDRIEAVPVRIVSQRVQLRTLSPVVIALKDERGMDQYLHPAHEQFGPLLVANLWAKYGSTQVNKPVTVLPGHNPPDGVLSYRLLPNPDGKAVSKDRTTQPKSRLLTIKEGSRAQTQLRGYYDFMFELEGPPELLELAVLAGVGRYNAEGCGCVSVIET</sequence>
<dbReference type="Gene3D" id="3.30.70.1900">
    <property type="match status" value="1"/>
</dbReference>
<dbReference type="InterPro" id="IPR049435">
    <property type="entry name" value="Cas_Cas6_C"/>
</dbReference>
<gene>
    <name evidence="7" type="ORF">SAMN06269250_4387</name>
</gene>
<dbReference type="AlphaFoldDB" id="A0A286GCC9"/>
<feature type="active site" description="Proton acceptor" evidence="5">
    <location>
        <position position="29"/>
    </location>
</feature>
<comment type="similarity">
    <text evidence="1">Belongs to the CRISPR-associated protein Cas6/Cse3/CasE family.</text>
</comment>
<dbReference type="PANTHER" id="PTHR36984">
    <property type="entry name" value="CRISPR-ASSOCIATED ENDORIBONUCLEASE CAS6 1"/>
    <property type="match status" value="1"/>
</dbReference>
<dbReference type="CDD" id="cd21140">
    <property type="entry name" value="Cas6_I-like"/>
    <property type="match status" value="1"/>
</dbReference>
<dbReference type="Gene3D" id="3.30.70.1890">
    <property type="match status" value="1"/>
</dbReference>
<evidence type="ECO:0000256" key="1">
    <source>
        <dbReference type="ARBA" id="ARBA00005937"/>
    </source>
</evidence>
<feature type="domain" description="CRISPR associated protein Cas6 C-terminal" evidence="6">
    <location>
        <begin position="144"/>
        <end position="287"/>
    </location>
</feature>
<keyword evidence="3" id="KW-0051">Antiviral defense</keyword>
<dbReference type="RefSeq" id="WP_097128301.1">
    <property type="nucleotide sequence ID" value="NZ_OCNH01000003.1"/>
</dbReference>
<name>A0A286GCC9_9BACT</name>
<feature type="site" description="Transition state stabilizer" evidence="4">
    <location>
        <position position="57"/>
    </location>
</feature>
<dbReference type="GO" id="GO:0016788">
    <property type="term" value="F:hydrolase activity, acting on ester bonds"/>
    <property type="evidence" value="ECO:0007669"/>
    <property type="project" value="InterPro"/>
</dbReference>
<dbReference type="PIRSF" id="PIRSF005054">
    <property type="entry name" value="PF1131"/>
    <property type="match status" value="1"/>
</dbReference>
<dbReference type="EMBL" id="OCNH01000003">
    <property type="protein sequence ID" value="SOD93162.1"/>
    <property type="molecule type" value="Genomic_DNA"/>
</dbReference>
<evidence type="ECO:0000313" key="8">
    <source>
        <dbReference type="Proteomes" id="UP000219452"/>
    </source>
</evidence>
<organism evidence="7 8">
    <name type="scientific">Spirosoma fluviale</name>
    <dbReference type="NCBI Taxonomy" id="1597977"/>
    <lineage>
        <taxon>Bacteria</taxon>
        <taxon>Pseudomonadati</taxon>
        <taxon>Bacteroidota</taxon>
        <taxon>Cytophagia</taxon>
        <taxon>Cytophagales</taxon>
        <taxon>Cytophagaceae</taxon>
        <taxon>Spirosoma</taxon>
    </lineage>
</organism>
<dbReference type="Proteomes" id="UP000219452">
    <property type="component" value="Unassembled WGS sequence"/>
</dbReference>
<evidence type="ECO:0000256" key="2">
    <source>
        <dbReference type="ARBA" id="ARBA00022884"/>
    </source>
</evidence>
<dbReference type="GO" id="GO:0051607">
    <property type="term" value="P:defense response to virus"/>
    <property type="evidence" value="ECO:0007669"/>
    <property type="project" value="UniProtKB-KW"/>
</dbReference>
<dbReference type="PANTHER" id="PTHR36984:SF1">
    <property type="entry name" value="CRISPR-ASSOCIATED ENDORIBONUCLEASE CAS6 1"/>
    <property type="match status" value="1"/>
</dbReference>
<dbReference type="OrthoDB" id="9797488at2"/>
<feature type="active site" description="Proton donor" evidence="5">
    <location>
        <position position="44"/>
    </location>
</feature>
<reference evidence="8" key="1">
    <citation type="submission" date="2017-09" db="EMBL/GenBank/DDBJ databases">
        <authorList>
            <person name="Varghese N."/>
            <person name="Submissions S."/>
        </authorList>
    </citation>
    <scope>NUCLEOTIDE SEQUENCE [LARGE SCALE GENOMIC DNA]</scope>
    <source>
        <strain evidence="8">DSM 29961</strain>
    </source>
</reference>
<dbReference type="InterPro" id="IPR010156">
    <property type="entry name" value="CRISPR-assoc_prot_Cas6"/>
</dbReference>
<evidence type="ECO:0000256" key="3">
    <source>
        <dbReference type="ARBA" id="ARBA00023118"/>
    </source>
</evidence>
<proteinExistence type="inferred from homology"/>
<evidence type="ECO:0000313" key="7">
    <source>
        <dbReference type="EMBL" id="SOD93162.1"/>
    </source>
</evidence>
<evidence type="ECO:0000256" key="4">
    <source>
        <dbReference type="PIRSR" id="PIRSR005054-1"/>
    </source>
</evidence>
<accession>A0A286GCC9</accession>
<dbReference type="InterPro" id="IPR045747">
    <property type="entry name" value="CRISPR-assoc_prot_Cas6_N_sf"/>
</dbReference>
<evidence type="ECO:0000256" key="5">
    <source>
        <dbReference type="PIRSR" id="PIRSR005054-50"/>
    </source>
</evidence>
<keyword evidence="8" id="KW-1185">Reference proteome</keyword>
<dbReference type="GO" id="GO:0003723">
    <property type="term" value="F:RNA binding"/>
    <property type="evidence" value="ECO:0007669"/>
    <property type="project" value="UniProtKB-KW"/>
</dbReference>